<dbReference type="Gene3D" id="3.40.50.720">
    <property type="entry name" value="NAD(P)-binding Rossmann-like Domain"/>
    <property type="match status" value="1"/>
</dbReference>
<dbReference type="InterPro" id="IPR036291">
    <property type="entry name" value="NAD(P)-bd_dom_sf"/>
</dbReference>
<dbReference type="EMBL" id="ADBJ01000002">
    <property type="protein sequence ID" value="EFA86807.1"/>
    <property type="molecule type" value="Genomic_DNA"/>
</dbReference>
<comment type="caution">
    <text evidence="4">The sequence shown here is derived from an EMBL/GenBank/DDBJ whole genome shotgun (WGS) entry which is preliminary data.</text>
</comment>
<dbReference type="PANTHER" id="PTHR42748">
    <property type="entry name" value="NITROGEN METABOLITE REPRESSION PROTEIN NMRA FAMILY MEMBER"/>
    <property type="match status" value="1"/>
</dbReference>
<comment type="similarity">
    <text evidence="1">Belongs to the NmrA-type oxidoreductase family.</text>
</comment>
<reference evidence="4 5" key="1">
    <citation type="journal article" date="2011" name="Genome Res.">
        <title>Phylogeny-wide analysis of social amoeba genomes highlights ancient origins for complex intercellular communication.</title>
        <authorList>
            <person name="Heidel A.J."/>
            <person name="Lawal H.M."/>
            <person name="Felder M."/>
            <person name="Schilde C."/>
            <person name="Helps N.R."/>
            <person name="Tunggal B."/>
            <person name="Rivero F."/>
            <person name="John U."/>
            <person name="Schleicher M."/>
            <person name="Eichinger L."/>
            <person name="Platzer M."/>
            <person name="Noegel A.A."/>
            <person name="Schaap P."/>
            <person name="Gloeckner G."/>
        </authorList>
    </citation>
    <scope>NUCLEOTIDE SEQUENCE [LARGE SCALE GENOMIC DNA]</scope>
    <source>
        <strain evidence="5">ATCC 26659 / Pp 5 / PN500</strain>
    </source>
</reference>
<dbReference type="InParanoid" id="D3AWY4"/>
<evidence type="ECO:0000313" key="5">
    <source>
        <dbReference type="Proteomes" id="UP000001396"/>
    </source>
</evidence>
<evidence type="ECO:0000313" key="4">
    <source>
        <dbReference type="EMBL" id="EFA86807.1"/>
    </source>
</evidence>
<dbReference type="RefSeq" id="XP_020438910.1">
    <property type="nucleotide sequence ID" value="XM_020571636.1"/>
</dbReference>
<feature type="domain" description="NmrA-like" evidence="3">
    <location>
        <begin position="3"/>
        <end position="256"/>
    </location>
</feature>
<name>D3AWY4_HETP5</name>
<accession>D3AWY4</accession>
<evidence type="ECO:0000259" key="3">
    <source>
        <dbReference type="Pfam" id="PF05368"/>
    </source>
</evidence>
<dbReference type="PANTHER" id="PTHR42748:SF7">
    <property type="entry name" value="NMRA LIKE REDOX SENSOR 1-RELATED"/>
    <property type="match status" value="1"/>
</dbReference>
<evidence type="ECO:0000256" key="1">
    <source>
        <dbReference type="ARBA" id="ARBA00006328"/>
    </source>
</evidence>
<dbReference type="InterPro" id="IPR051164">
    <property type="entry name" value="NmrA-like_oxidored"/>
</dbReference>
<sequence length="312" mass="34785">MSKKLVVVSQAFSKQGQSIINSLRNNGGYSIRALTSRTLDTPQALKLVESGVEVVQADLKDKNSLVSAFSGAYAAFVVRPAIPPVVPNFRDVEFAALKTQADAAQEANVQHAIVSMTDAPVDENGKTAIQKYIEDLPLKYVSTMYLQFFYSNLIEFTPPKKQEDGSFVFASPIEADIATPYVDPYTATGQVFVEFLENPAVYNRVALTVATESLTGPQIAETFQRVTGHKATYRVQTLEQYLEASGFNASPQYQYVGTVLYQHWVDSVKNPSVLKKNPPKLHSANQRTWEQFLQATKWQGESFQDFKEKNNY</sequence>
<keyword evidence="5" id="KW-1185">Reference proteome</keyword>
<dbReference type="OMA" id="EPNFKER"/>
<protein>
    <recommendedName>
        <fullName evidence="3">NmrA-like domain-containing protein</fullName>
    </recommendedName>
</protein>
<gene>
    <name evidence="4" type="ORF">PPL_00612</name>
</gene>
<dbReference type="GO" id="GO:0005634">
    <property type="term" value="C:nucleus"/>
    <property type="evidence" value="ECO:0007669"/>
    <property type="project" value="TreeGrafter"/>
</dbReference>
<dbReference type="Pfam" id="PF05368">
    <property type="entry name" value="NmrA"/>
    <property type="match status" value="1"/>
</dbReference>
<evidence type="ECO:0000256" key="2">
    <source>
        <dbReference type="ARBA" id="ARBA00022857"/>
    </source>
</evidence>
<dbReference type="Gene3D" id="3.90.25.10">
    <property type="entry name" value="UDP-galactose 4-epimerase, domain 1"/>
    <property type="match status" value="1"/>
</dbReference>
<organism evidence="4 5">
    <name type="scientific">Heterostelium pallidum (strain ATCC 26659 / Pp 5 / PN500)</name>
    <name type="common">Cellular slime mold</name>
    <name type="synonym">Polysphondylium pallidum</name>
    <dbReference type="NCBI Taxonomy" id="670386"/>
    <lineage>
        <taxon>Eukaryota</taxon>
        <taxon>Amoebozoa</taxon>
        <taxon>Evosea</taxon>
        <taxon>Eumycetozoa</taxon>
        <taxon>Dictyostelia</taxon>
        <taxon>Acytosteliales</taxon>
        <taxon>Acytosteliaceae</taxon>
        <taxon>Heterostelium</taxon>
    </lineage>
</organism>
<dbReference type="AlphaFoldDB" id="D3AWY4"/>
<keyword evidence="2" id="KW-0521">NADP</keyword>
<proteinExistence type="inferred from homology"/>
<dbReference type="SUPFAM" id="SSF51735">
    <property type="entry name" value="NAD(P)-binding Rossmann-fold domains"/>
    <property type="match status" value="1"/>
</dbReference>
<dbReference type="Proteomes" id="UP000001396">
    <property type="component" value="Unassembled WGS sequence"/>
</dbReference>
<dbReference type="FunCoup" id="D3AWY4">
    <property type="interactions" value="120"/>
</dbReference>
<dbReference type="GeneID" id="31356144"/>
<dbReference type="InterPro" id="IPR008030">
    <property type="entry name" value="NmrA-like"/>
</dbReference>